<dbReference type="PROSITE" id="PS50975">
    <property type="entry name" value="ATP_GRASP"/>
    <property type="match status" value="1"/>
</dbReference>
<dbReference type="InterPro" id="IPR013651">
    <property type="entry name" value="ATP-grasp_RimK-type"/>
</dbReference>
<dbReference type="Gene3D" id="3.30.470.20">
    <property type="entry name" value="ATP-grasp fold, B domain"/>
    <property type="match status" value="1"/>
</dbReference>
<dbReference type="GO" id="GO:0005524">
    <property type="term" value="F:ATP binding"/>
    <property type="evidence" value="ECO:0007669"/>
    <property type="project" value="UniProtKB-UniRule"/>
</dbReference>
<dbReference type="EMBL" id="LBUZ01000007">
    <property type="protein sequence ID" value="KKQ75676.1"/>
    <property type="molecule type" value="Genomic_DNA"/>
</dbReference>
<evidence type="ECO:0000259" key="2">
    <source>
        <dbReference type="PROSITE" id="PS50975"/>
    </source>
</evidence>
<dbReference type="InterPro" id="IPR011761">
    <property type="entry name" value="ATP-grasp"/>
</dbReference>
<dbReference type="GO" id="GO:0005737">
    <property type="term" value="C:cytoplasm"/>
    <property type="evidence" value="ECO:0007669"/>
    <property type="project" value="TreeGrafter"/>
</dbReference>
<accession>A0A0G0NF16</accession>
<sequence length="362" mass="41717">MENAILFDVLIVYTHSNAISAMSKLASTPFRGLSSRAHYNNAYAYFLEMCAQNNLSAAFTTTRDLLPGKVFKAYWVYRNSKWSKVNKKCRSRLVFDKFSSNRDYLFLNSQIKSFTSPTLFSVFFDKQKTYQYLKDFTVPTVPLLSTDKLAIQKALMTLKMLIALHPNNSDFASEIIVKDRFGAGGNKIYVIGKVRQCSEILKILNQHRNTSFIIQPFTKFENGFKYKNYNGFIDIRLIYLKNKVIQAYIRVAKPKDFRCNEHQGGILEYIPLADIPKKVLGFSKQIVDLLDEKSTLYALDFVISDNANVYLMEGNNCPGIDWNLSLRKNEQMAKKLIRLIIIELALRVRRSEKDVILPQVIL</sequence>
<dbReference type="PANTHER" id="PTHR21621">
    <property type="entry name" value="RIBOSOMAL PROTEIN S6 MODIFICATION PROTEIN"/>
    <property type="match status" value="1"/>
</dbReference>
<evidence type="ECO:0000313" key="3">
    <source>
        <dbReference type="EMBL" id="KKQ75676.1"/>
    </source>
</evidence>
<organism evidence="3 4">
    <name type="scientific">Candidatus Woesebacteria bacterium GW2011_GWB1_38_5b</name>
    <dbReference type="NCBI Taxonomy" id="1618569"/>
    <lineage>
        <taxon>Bacteria</taxon>
        <taxon>Candidatus Woeseibacteriota</taxon>
    </lineage>
</organism>
<name>A0A0G0NF16_9BACT</name>
<dbReference type="PANTHER" id="PTHR21621:SF0">
    <property type="entry name" value="BETA-CITRYLGLUTAMATE SYNTHASE B-RELATED"/>
    <property type="match status" value="1"/>
</dbReference>
<evidence type="ECO:0000313" key="4">
    <source>
        <dbReference type="Proteomes" id="UP000034181"/>
    </source>
</evidence>
<dbReference type="GO" id="GO:0018169">
    <property type="term" value="F:ribosomal S6-glutamic acid ligase activity"/>
    <property type="evidence" value="ECO:0007669"/>
    <property type="project" value="TreeGrafter"/>
</dbReference>
<dbReference type="AlphaFoldDB" id="A0A0G0NF16"/>
<dbReference type="SUPFAM" id="SSF56059">
    <property type="entry name" value="Glutathione synthetase ATP-binding domain-like"/>
    <property type="match status" value="1"/>
</dbReference>
<gene>
    <name evidence="3" type="ORF">US96_C0007G0024</name>
</gene>
<proteinExistence type="predicted"/>
<dbReference type="GO" id="GO:0009432">
    <property type="term" value="P:SOS response"/>
    <property type="evidence" value="ECO:0007669"/>
    <property type="project" value="TreeGrafter"/>
</dbReference>
<keyword evidence="1" id="KW-0547">Nucleotide-binding</keyword>
<reference evidence="3 4" key="1">
    <citation type="journal article" date="2015" name="Nature">
        <title>rRNA introns, odd ribosomes, and small enigmatic genomes across a large radiation of phyla.</title>
        <authorList>
            <person name="Brown C.T."/>
            <person name="Hug L.A."/>
            <person name="Thomas B.C."/>
            <person name="Sharon I."/>
            <person name="Castelle C.J."/>
            <person name="Singh A."/>
            <person name="Wilkins M.J."/>
            <person name="Williams K.H."/>
            <person name="Banfield J.F."/>
        </authorList>
    </citation>
    <scope>NUCLEOTIDE SEQUENCE [LARGE SCALE GENOMIC DNA]</scope>
</reference>
<evidence type="ECO:0000256" key="1">
    <source>
        <dbReference type="PROSITE-ProRule" id="PRU00409"/>
    </source>
</evidence>
<comment type="caution">
    <text evidence="3">The sequence shown here is derived from an EMBL/GenBank/DDBJ whole genome shotgun (WGS) entry which is preliminary data.</text>
</comment>
<protein>
    <recommendedName>
        <fullName evidence="2">ATP-grasp domain-containing protein</fullName>
    </recommendedName>
</protein>
<feature type="domain" description="ATP-grasp" evidence="2">
    <location>
        <begin position="130"/>
        <end position="341"/>
    </location>
</feature>
<dbReference type="Proteomes" id="UP000034181">
    <property type="component" value="Unassembled WGS sequence"/>
</dbReference>
<keyword evidence="1" id="KW-0067">ATP-binding</keyword>
<dbReference type="GO" id="GO:0046872">
    <property type="term" value="F:metal ion binding"/>
    <property type="evidence" value="ECO:0007669"/>
    <property type="project" value="InterPro"/>
</dbReference>
<dbReference type="Pfam" id="PF08443">
    <property type="entry name" value="RimK"/>
    <property type="match status" value="1"/>
</dbReference>